<evidence type="ECO:0000313" key="2">
    <source>
        <dbReference type="EMBL" id="TFK22964.1"/>
    </source>
</evidence>
<accession>A0A5C3KRD0</accession>
<dbReference type="Proteomes" id="UP000307440">
    <property type="component" value="Unassembled WGS sequence"/>
</dbReference>
<keyword evidence="1" id="KW-0732">Signal</keyword>
<dbReference type="AlphaFoldDB" id="A0A5C3KRD0"/>
<keyword evidence="3" id="KW-1185">Reference proteome</keyword>
<feature type="signal peptide" evidence="1">
    <location>
        <begin position="1"/>
        <end position="20"/>
    </location>
</feature>
<dbReference type="EMBL" id="ML210228">
    <property type="protein sequence ID" value="TFK22964.1"/>
    <property type="molecule type" value="Genomic_DNA"/>
</dbReference>
<name>A0A5C3KRD0_COPMA</name>
<proteinExistence type="predicted"/>
<evidence type="ECO:0000256" key="1">
    <source>
        <dbReference type="SAM" id="SignalP"/>
    </source>
</evidence>
<sequence length="145" mass="16189">MGMTLFWLVIVNVIVVSVSASLSVGMDRSAIPACFFVFSQSGRSGFLEVLYSRRDLSPLPLRLGSGWEYGTAPQNPHPSQEHLYLRNTDAVMIPVAVHLVGLIILDTRCRAPHPHCSLSDHDVMYLLIMPLRFMYKRTSVESALT</sequence>
<organism evidence="2 3">
    <name type="scientific">Coprinopsis marcescibilis</name>
    <name type="common">Agaric fungus</name>
    <name type="synonym">Psathyrella marcescibilis</name>
    <dbReference type="NCBI Taxonomy" id="230819"/>
    <lineage>
        <taxon>Eukaryota</taxon>
        <taxon>Fungi</taxon>
        <taxon>Dikarya</taxon>
        <taxon>Basidiomycota</taxon>
        <taxon>Agaricomycotina</taxon>
        <taxon>Agaricomycetes</taxon>
        <taxon>Agaricomycetidae</taxon>
        <taxon>Agaricales</taxon>
        <taxon>Agaricineae</taxon>
        <taxon>Psathyrellaceae</taxon>
        <taxon>Coprinopsis</taxon>
    </lineage>
</organism>
<reference evidence="2 3" key="1">
    <citation type="journal article" date="2019" name="Nat. Ecol. Evol.">
        <title>Megaphylogeny resolves global patterns of mushroom evolution.</title>
        <authorList>
            <person name="Varga T."/>
            <person name="Krizsan K."/>
            <person name="Foldi C."/>
            <person name="Dima B."/>
            <person name="Sanchez-Garcia M."/>
            <person name="Sanchez-Ramirez S."/>
            <person name="Szollosi G.J."/>
            <person name="Szarkandi J.G."/>
            <person name="Papp V."/>
            <person name="Albert L."/>
            <person name="Andreopoulos W."/>
            <person name="Angelini C."/>
            <person name="Antonin V."/>
            <person name="Barry K.W."/>
            <person name="Bougher N.L."/>
            <person name="Buchanan P."/>
            <person name="Buyck B."/>
            <person name="Bense V."/>
            <person name="Catcheside P."/>
            <person name="Chovatia M."/>
            <person name="Cooper J."/>
            <person name="Damon W."/>
            <person name="Desjardin D."/>
            <person name="Finy P."/>
            <person name="Geml J."/>
            <person name="Haridas S."/>
            <person name="Hughes K."/>
            <person name="Justo A."/>
            <person name="Karasinski D."/>
            <person name="Kautmanova I."/>
            <person name="Kiss B."/>
            <person name="Kocsube S."/>
            <person name="Kotiranta H."/>
            <person name="LaButti K.M."/>
            <person name="Lechner B.E."/>
            <person name="Liimatainen K."/>
            <person name="Lipzen A."/>
            <person name="Lukacs Z."/>
            <person name="Mihaltcheva S."/>
            <person name="Morgado L.N."/>
            <person name="Niskanen T."/>
            <person name="Noordeloos M.E."/>
            <person name="Ohm R.A."/>
            <person name="Ortiz-Santana B."/>
            <person name="Ovrebo C."/>
            <person name="Racz N."/>
            <person name="Riley R."/>
            <person name="Savchenko A."/>
            <person name="Shiryaev A."/>
            <person name="Soop K."/>
            <person name="Spirin V."/>
            <person name="Szebenyi C."/>
            <person name="Tomsovsky M."/>
            <person name="Tulloss R.E."/>
            <person name="Uehling J."/>
            <person name="Grigoriev I.V."/>
            <person name="Vagvolgyi C."/>
            <person name="Papp T."/>
            <person name="Martin F.M."/>
            <person name="Miettinen O."/>
            <person name="Hibbett D.S."/>
            <person name="Nagy L.G."/>
        </authorList>
    </citation>
    <scope>NUCLEOTIDE SEQUENCE [LARGE SCALE GENOMIC DNA]</scope>
    <source>
        <strain evidence="2 3">CBS 121175</strain>
    </source>
</reference>
<feature type="chain" id="PRO_5022912433" description="Secreted protein" evidence="1">
    <location>
        <begin position="21"/>
        <end position="145"/>
    </location>
</feature>
<evidence type="ECO:0008006" key="4">
    <source>
        <dbReference type="Google" id="ProtNLM"/>
    </source>
</evidence>
<evidence type="ECO:0000313" key="3">
    <source>
        <dbReference type="Proteomes" id="UP000307440"/>
    </source>
</evidence>
<protein>
    <recommendedName>
        <fullName evidence="4">Secreted protein</fullName>
    </recommendedName>
</protein>
<gene>
    <name evidence="2" type="ORF">FA15DRAFT_494305</name>
</gene>